<feature type="transmembrane region" description="Helical" evidence="5">
    <location>
        <begin position="284"/>
        <end position="313"/>
    </location>
</feature>
<keyword evidence="4 5" id="KW-0472">Membrane</keyword>
<feature type="transmembrane region" description="Helical" evidence="5">
    <location>
        <begin position="250"/>
        <end position="272"/>
    </location>
</feature>
<proteinExistence type="predicted"/>
<dbReference type="PANTHER" id="PTHR11785:SF512">
    <property type="entry name" value="SOBREMESA, ISOFORM B"/>
    <property type="match status" value="1"/>
</dbReference>
<dbReference type="PIRSF" id="PIRSF006060">
    <property type="entry name" value="AA_transporter"/>
    <property type="match status" value="1"/>
</dbReference>
<feature type="transmembrane region" description="Helical" evidence="5">
    <location>
        <begin position="349"/>
        <end position="368"/>
    </location>
</feature>
<comment type="subcellular location">
    <subcellularLocation>
        <location evidence="1">Membrane</location>
        <topology evidence="1">Multi-pass membrane protein</topology>
    </subcellularLocation>
</comment>
<dbReference type="EMBL" id="BAAAZC010000002">
    <property type="protein sequence ID" value="GAA3957184.1"/>
    <property type="molecule type" value="Genomic_DNA"/>
</dbReference>
<evidence type="ECO:0000256" key="5">
    <source>
        <dbReference type="SAM" id="Phobius"/>
    </source>
</evidence>
<protein>
    <submittedName>
        <fullName evidence="6">Amino acid permease</fullName>
    </submittedName>
</protein>
<keyword evidence="3 5" id="KW-1133">Transmembrane helix</keyword>
<dbReference type="Proteomes" id="UP001500742">
    <property type="component" value="Unassembled WGS sequence"/>
</dbReference>
<organism evidence="6 7">
    <name type="scientific">Mucilaginibacter dorajii</name>
    <dbReference type="NCBI Taxonomy" id="692994"/>
    <lineage>
        <taxon>Bacteria</taxon>
        <taxon>Pseudomonadati</taxon>
        <taxon>Bacteroidota</taxon>
        <taxon>Sphingobacteriia</taxon>
        <taxon>Sphingobacteriales</taxon>
        <taxon>Sphingobacteriaceae</taxon>
        <taxon>Mucilaginibacter</taxon>
    </lineage>
</organism>
<reference evidence="7" key="1">
    <citation type="journal article" date="2019" name="Int. J. Syst. Evol. Microbiol.">
        <title>The Global Catalogue of Microorganisms (GCM) 10K type strain sequencing project: providing services to taxonomists for standard genome sequencing and annotation.</title>
        <authorList>
            <consortium name="The Broad Institute Genomics Platform"/>
            <consortium name="The Broad Institute Genome Sequencing Center for Infectious Disease"/>
            <person name="Wu L."/>
            <person name="Ma J."/>
        </authorList>
    </citation>
    <scope>NUCLEOTIDE SEQUENCE [LARGE SCALE GENOMIC DNA]</scope>
    <source>
        <strain evidence="7">JCM 16601</strain>
    </source>
</reference>
<comment type="caution">
    <text evidence="6">The sequence shown here is derived from an EMBL/GenBank/DDBJ whole genome shotgun (WGS) entry which is preliminary data.</text>
</comment>
<feature type="transmembrane region" description="Helical" evidence="5">
    <location>
        <begin position="30"/>
        <end position="48"/>
    </location>
</feature>
<dbReference type="PANTHER" id="PTHR11785">
    <property type="entry name" value="AMINO ACID TRANSPORTER"/>
    <property type="match status" value="1"/>
</dbReference>
<evidence type="ECO:0000256" key="4">
    <source>
        <dbReference type="ARBA" id="ARBA00023136"/>
    </source>
</evidence>
<feature type="transmembrane region" description="Helical" evidence="5">
    <location>
        <begin position="147"/>
        <end position="166"/>
    </location>
</feature>
<feature type="transmembrane region" description="Helical" evidence="5">
    <location>
        <begin position="175"/>
        <end position="192"/>
    </location>
</feature>
<evidence type="ECO:0000313" key="6">
    <source>
        <dbReference type="EMBL" id="GAA3957184.1"/>
    </source>
</evidence>
<dbReference type="Gene3D" id="1.20.1740.10">
    <property type="entry name" value="Amino acid/polyamine transporter I"/>
    <property type="match status" value="1"/>
</dbReference>
<feature type="transmembrane region" description="Helical" evidence="5">
    <location>
        <begin position="212"/>
        <end position="230"/>
    </location>
</feature>
<gene>
    <name evidence="6" type="ORF">GCM10022210_00360</name>
</gene>
<dbReference type="InterPro" id="IPR002293">
    <property type="entry name" value="AA/rel_permease1"/>
</dbReference>
<evidence type="ECO:0000256" key="1">
    <source>
        <dbReference type="ARBA" id="ARBA00004141"/>
    </source>
</evidence>
<evidence type="ECO:0000256" key="2">
    <source>
        <dbReference type="ARBA" id="ARBA00022692"/>
    </source>
</evidence>
<evidence type="ECO:0000313" key="7">
    <source>
        <dbReference type="Proteomes" id="UP001500742"/>
    </source>
</evidence>
<feature type="transmembrane region" description="Helical" evidence="5">
    <location>
        <begin position="405"/>
        <end position="430"/>
    </location>
</feature>
<evidence type="ECO:0000256" key="3">
    <source>
        <dbReference type="ARBA" id="ARBA00022989"/>
    </source>
</evidence>
<feature type="transmembrane region" description="Helical" evidence="5">
    <location>
        <begin position="104"/>
        <end position="127"/>
    </location>
</feature>
<dbReference type="InterPro" id="IPR050598">
    <property type="entry name" value="AminoAcid_Transporter"/>
</dbReference>
<keyword evidence="2 5" id="KW-0812">Transmembrane</keyword>
<keyword evidence="7" id="KW-1185">Reference proteome</keyword>
<sequence length="464" mass="50729">MLTYLAGSKINIYGDTLKTTMGIIPKLSRFDLSMIVISLVIGMGIFATPAEVAVSLSNPYLYFGAWFFGGAISLCGALTFAEIGARYPTTGGFYKAFSYCFHPAFAFMINWILVISNAASVAAVALIGAEYISPVIMPAGLQNDTGIKIISITSVLVLYVINLLGIKMSARTQNVLTLFKIAMILLLCAAVFKGNTPAVTAHLNHSHINRNNLSGFGVSLIAIFFTYGGYQQTINFGGDSINAKVNVPKAIFRGMLVVISLYMIINFAYYYVLGIDGIQHRPALAAALAGVMFGATGYKVISLLMFVSVLAFINVNIMANPRVYYAMAEDGILPSIFKHINPKTQVQEFGLSFFVAAVLIILFFVGSFEKMMSYVMFFDTVGLSTAALSIFILRKKTKHIDITGIYTIKWFPFIPVIFIITYWLVTLSIFIENPTAALICICTFAVGLAIYFITKFSQKTKATP</sequence>
<feature type="transmembrane region" description="Helical" evidence="5">
    <location>
        <begin position="60"/>
        <end position="83"/>
    </location>
</feature>
<feature type="transmembrane region" description="Helical" evidence="5">
    <location>
        <begin position="436"/>
        <end position="454"/>
    </location>
</feature>
<accession>A0ABP7P0Q7</accession>
<feature type="transmembrane region" description="Helical" evidence="5">
    <location>
        <begin position="374"/>
        <end position="393"/>
    </location>
</feature>
<name>A0ABP7P0Q7_9SPHI</name>
<dbReference type="RefSeq" id="WP_259092922.1">
    <property type="nucleotide sequence ID" value="NZ_BAAAZC010000002.1"/>
</dbReference>
<dbReference type="Pfam" id="PF13520">
    <property type="entry name" value="AA_permease_2"/>
    <property type="match status" value="1"/>
</dbReference>